<proteinExistence type="predicted"/>
<evidence type="ECO:0000313" key="1">
    <source>
        <dbReference type="EMBL" id="JAI01333.1"/>
    </source>
</evidence>
<sequence>MQGTVCCRFLVFRKMYIHTKNILTQRLVLMMQHVVL</sequence>
<dbReference type="AlphaFoldDB" id="A0A0E9XF27"/>
<accession>A0A0E9XF27</accession>
<dbReference type="EMBL" id="GBXM01007245">
    <property type="protein sequence ID" value="JAI01333.1"/>
    <property type="molecule type" value="Transcribed_RNA"/>
</dbReference>
<protein>
    <submittedName>
        <fullName evidence="1">Uncharacterized protein</fullName>
    </submittedName>
</protein>
<name>A0A0E9XF27_ANGAN</name>
<reference evidence="1" key="1">
    <citation type="submission" date="2014-11" db="EMBL/GenBank/DDBJ databases">
        <authorList>
            <person name="Amaro Gonzalez C."/>
        </authorList>
    </citation>
    <scope>NUCLEOTIDE SEQUENCE</scope>
</reference>
<reference evidence="1" key="2">
    <citation type="journal article" date="2015" name="Fish Shellfish Immunol.">
        <title>Early steps in the European eel (Anguilla anguilla)-Vibrio vulnificus interaction in the gills: Role of the RtxA13 toxin.</title>
        <authorList>
            <person name="Callol A."/>
            <person name="Pajuelo D."/>
            <person name="Ebbesson L."/>
            <person name="Teles M."/>
            <person name="MacKenzie S."/>
            <person name="Amaro C."/>
        </authorList>
    </citation>
    <scope>NUCLEOTIDE SEQUENCE</scope>
</reference>
<organism evidence="1">
    <name type="scientific">Anguilla anguilla</name>
    <name type="common">European freshwater eel</name>
    <name type="synonym">Muraena anguilla</name>
    <dbReference type="NCBI Taxonomy" id="7936"/>
    <lineage>
        <taxon>Eukaryota</taxon>
        <taxon>Metazoa</taxon>
        <taxon>Chordata</taxon>
        <taxon>Craniata</taxon>
        <taxon>Vertebrata</taxon>
        <taxon>Euteleostomi</taxon>
        <taxon>Actinopterygii</taxon>
        <taxon>Neopterygii</taxon>
        <taxon>Teleostei</taxon>
        <taxon>Anguilliformes</taxon>
        <taxon>Anguillidae</taxon>
        <taxon>Anguilla</taxon>
    </lineage>
</organism>